<name>A0A0E3BQJ2_9BURK</name>
<evidence type="ECO:0000313" key="2">
    <source>
        <dbReference type="EMBL" id="KGH03991.1"/>
    </source>
</evidence>
<feature type="coiled-coil region" evidence="1">
    <location>
        <begin position="66"/>
        <end position="93"/>
    </location>
</feature>
<keyword evidence="1" id="KW-0175">Coiled coil</keyword>
<proteinExistence type="predicted"/>
<organism evidence="2 3">
    <name type="scientific">Comamonas thiooxydans</name>
    <dbReference type="NCBI Taxonomy" id="363952"/>
    <lineage>
        <taxon>Bacteria</taxon>
        <taxon>Pseudomonadati</taxon>
        <taxon>Pseudomonadota</taxon>
        <taxon>Betaproteobacteria</taxon>
        <taxon>Burkholderiales</taxon>
        <taxon>Comamonadaceae</taxon>
        <taxon>Comamonas</taxon>
    </lineage>
</organism>
<comment type="caution">
    <text evidence="2">The sequence shown here is derived from an EMBL/GenBank/DDBJ whole genome shotgun (WGS) entry which is preliminary data.</text>
</comment>
<sequence>MLEAPTQPTPERADKKMDWTAIGGITASISAARDIAKGLSATRDAALINEKTSALLEQLLKAQEGLLAHNTALLQLQSDLAKLQKENLELKATIDERGKYTLVTLASGAVALRSNPANNPAGAAEPGIDEAPHYVCQPCFSIGRSVVLQRTWVMGTDNGLACPACKAQVFDK</sequence>
<accession>A0A0E3BQJ2</accession>
<keyword evidence="3" id="KW-1185">Reference proteome</keyword>
<protein>
    <submittedName>
        <fullName evidence="2">Uncharacterized protein</fullName>
    </submittedName>
</protein>
<dbReference type="Proteomes" id="UP000029549">
    <property type="component" value="Unassembled WGS sequence"/>
</dbReference>
<gene>
    <name evidence="2" type="ORF">P608_24875</name>
</gene>
<dbReference type="EMBL" id="AWTP01000164">
    <property type="protein sequence ID" value="KGH03991.1"/>
    <property type="molecule type" value="Genomic_DNA"/>
</dbReference>
<evidence type="ECO:0000313" key="3">
    <source>
        <dbReference type="Proteomes" id="UP000029549"/>
    </source>
</evidence>
<dbReference type="AlphaFoldDB" id="A0A0E3BQJ2"/>
<evidence type="ECO:0000256" key="1">
    <source>
        <dbReference type="SAM" id="Coils"/>
    </source>
</evidence>
<reference evidence="2 3" key="1">
    <citation type="submission" date="2013-09" db="EMBL/GenBank/DDBJ databases">
        <title>High correlation between genotypes and phenotypes of environmental bacteria Comamonas testosteroni strains.</title>
        <authorList>
            <person name="Liu L."/>
            <person name="Zhu W."/>
            <person name="Xia X."/>
            <person name="Xu B."/>
            <person name="Luo M."/>
            <person name="Wang G."/>
        </authorList>
    </citation>
    <scope>NUCLEOTIDE SEQUENCE [LARGE SCALE GENOMIC DNA]</scope>
    <source>
        <strain evidence="2 3">DF2</strain>
    </source>
</reference>